<accession>A0ABR6RJS0</accession>
<dbReference type="Gene3D" id="2.40.160.20">
    <property type="match status" value="1"/>
</dbReference>
<evidence type="ECO:0000313" key="2">
    <source>
        <dbReference type="Proteomes" id="UP000562492"/>
    </source>
</evidence>
<keyword evidence="2" id="KW-1185">Reference proteome</keyword>
<gene>
    <name evidence="1" type="ORF">HNP33_003544</name>
</gene>
<dbReference type="Proteomes" id="UP000562492">
    <property type="component" value="Unassembled WGS sequence"/>
</dbReference>
<dbReference type="RefSeq" id="WP_184710783.1">
    <property type="nucleotide sequence ID" value="NZ_JACHKZ010000029.1"/>
</dbReference>
<comment type="caution">
    <text evidence="1">The sequence shown here is derived from an EMBL/GenBank/DDBJ whole genome shotgun (WGS) entry which is preliminary data.</text>
</comment>
<proteinExistence type="predicted"/>
<dbReference type="EC" id="3.1.-.-" evidence="1"/>
<dbReference type="InterPro" id="IPR018550">
    <property type="entry name" value="Lipid-A_deacylase-rel"/>
</dbReference>
<dbReference type="GO" id="GO:0016787">
    <property type="term" value="F:hydrolase activity"/>
    <property type="evidence" value="ECO:0007669"/>
    <property type="project" value="UniProtKB-KW"/>
</dbReference>
<keyword evidence="1" id="KW-0378">Hydrolase</keyword>
<dbReference type="EMBL" id="JACHKZ010000029">
    <property type="protein sequence ID" value="MBB6579431.1"/>
    <property type="molecule type" value="Genomic_DNA"/>
</dbReference>
<organism evidence="1 2">
    <name type="scientific">Comamonas odontotermitis</name>
    <dbReference type="NCBI Taxonomy" id="379895"/>
    <lineage>
        <taxon>Bacteria</taxon>
        <taxon>Pseudomonadati</taxon>
        <taxon>Pseudomonadota</taxon>
        <taxon>Betaproteobacteria</taxon>
        <taxon>Burkholderiales</taxon>
        <taxon>Comamonadaceae</taxon>
        <taxon>Comamonas</taxon>
    </lineage>
</organism>
<dbReference type="Pfam" id="PF09411">
    <property type="entry name" value="PagL"/>
    <property type="match status" value="1"/>
</dbReference>
<reference evidence="1 2" key="1">
    <citation type="submission" date="2020-08" db="EMBL/GenBank/DDBJ databases">
        <title>Functional genomics of gut bacteria from endangered species of beetles.</title>
        <authorList>
            <person name="Carlos-Shanley C."/>
        </authorList>
    </citation>
    <scope>NUCLEOTIDE SEQUENCE [LARGE SCALE GENOMIC DNA]</scope>
    <source>
        <strain evidence="1 2">S00124</strain>
    </source>
</reference>
<protein>
    <submittedName>
        <fullName evidence="1">Lipid A 3-O-deacylase</fullName>
        <ecNumber evidence="1">3.1.-.-</ecNumber>
    </submittedName>
</protein>
<evidence type="ECO:0000313" key="1">
    <source>
        <dbReference type="EMBL" id="MBB6579431.1"/>
    </source>
</evidence>
<name>A0ABR6RJS0_9BURK</name>
<sequence>MGACALFGASAAAHAQFADMRQSPTLYLQGGLAENSGRSVTVGSTIPMQWRTYWWGNAVTAHWDLSLGIWNAERDNQDGRRNIAVLGLKPVLRFHSKSQYPWFVEAGIGGFISNHLYENRDKRFSTAFNFGSHLGLGYFTGMKRENEWMLRIEHFSNASIKRPNPGENFIQLRYARHF</sequence>